<protein>
    <recommendedName>
        <fullName evidence="5">DUF2238 domain-containing protein</fullName>
    </recommendedName>
</protein>
<feature type="transmembrane region" description="Helical" evidence="2">
    <location>
        <begin position="70"/>
        <end position="89"/>
    </location>
</feature>
<feature type="transmembrane region" description="Helical" evidence="2">
    <location>
        <begin position="167"/>
        <end position="187"/>
    </location>
</feature>
<dbReference type="Pfam" id="PF09997">
    <property type="entry name" value="DUF2238"/>
    <property type="match status" value="1"/>
</dbReference>
<reference evidence="3 4" key="1">
    <citation type="submission" date="2020-07" db="EMBL/GenBank/DDBJ databases">
        <title>Sequencing the genomes of 1000 actinobacteria strains.</title>
        <authorList>
            <person name="Klenk H.-P."/>
        </authorList>
    </citation>
    <scope>NUCLEOTIDE SEQUENCE [LARGE SCALE GENOMIC DNA]</scope>
    <source>
        <strain evidence="3 4">DSM 7487</strain>
    </source>
</reference>
<evidence type="ECO:0008006" key="5">
    <source>
        <dbReference type="Google" id="ProtNLM"/>
    </source>
</evidence>
<feature type="transmembrane region" description="Helical" evidence="2">
    <location>
        <begin position="101"/>
        <end position="121"/>
    </location>
</feature>
<dbReference type="Proteomes" id="UP000521922">
    <property type="component" value="Unassembled WGS sequence"/>
</dbReference>
<keyword evidence="4" id="KW-1185">Reference proteome</keyword>
<evidence type="ECO:0000313" key="4">
    <source>
        <dbReference type="Proteomes" id="UP000521922"/>
    </source>
</evidence>
<evidence type="ECO:0000313" key="3">
    <source>
        <dbReference type="EMBL" id="NYD22243.1"/>
    </source>
</evidence>
<dbReference type="EMBL" id="JACCBB010000001">
    <property type="protein sequence ID" value="NYD22243.1"/>
    <property type="molecule type" value="Genomic_DNA"/>
</dbReference>
<accession>A0A7Y9DKH5</accession>
<organism evidence="3 4">
    <name type="scientific">Kineococcus aurantiacus</name>
    <dbReference type="NCBI Taxonomy" id="37633"/>
    <lineage>
        <taxon>Bacteria</taxon>
        <taxon>Bacillati</taxon>
        <taxon>Actinomycetota</taxon>
        <taxon>Actinomycetes</taxon>
        <taxon>Kineosporiales</taxon>
        <taxon>Kineosporiaceae</taxon>
        <taxon>Kineococcus</taxon>
    </lineage>
</organism>
<feature type="compositionally biased region" description="Low complexity" evidence="1">
    <location>
        <begin position="200"/>
        <end position="216"/>
    </location>
</feature>
<keyword evidence="2" id="KW-1133">Transmembrane helix</keyword>
<dbReference type="InterPro" id="IPR014509">
    <property type="entry name" value="YjdF-like"/>
</dbReference>
<name>A0A7Y9DKH5_9ACTN</name>
<proteinExistence type="predicted"/>
<sequence length="216" mass="23153">MHGSRSPRWAGAALVLAATVGQLLVATLAPDLPQFSGKAFGARLVFYPLLMLFVPVVWFLLHRGGRRPPWAGFTLVMAPFLVDVSGNTLDLYDTVVWWDDLLHFLNWCLLTLGLGTVLRVVDVRPRWARAAATVGGGALLALLWEVGEWWTFIRHGTELDTAYEDTLGDMVLGTSGSAVALAVLVLLPRLARPARPRADPPAAVDPPAAGGAALGA</sequence>
<dbReference type="RefSeq" id="WP_218884947.1">
    <property type="nucleotide sequence ID" value="NZ_BAAAGN010000022.1"/>
</dbReference>
<evidence type="ECO:0000256" key="2">
    <source>
        <dbReference type="SAM" id="Phobius"/>
    </source>
</evidence>
<feature type="transmembrane region" description="Helical" evidence="2">
    <location>
        <begin position="42"/>
        <end position="61"/>
    </location>
</feature>
<gene>
    <name evidence="3" type="ORF">BJ968_001783</name>
</gene>
<keyword evidence="2" id="KW-0472">Membrane</keyword>
<keyword evidence="2" id="KW-0812">Transmembrane</keyword>
<dbReference type="AlphaFoldDB" id="A0A7Y9DKH5"/>
<feature type="transmembrane region" description="Helical" evidence="2">
    <location>
        <begin position="128"/>
        <end position="147"/>
    </location>
</feature>
<comment type="caution">
    <text evidence="3">The sequence shown here is derived from an EMBL/GenBank/DDBJ whole genome shotgun (WGS) entry which is preliminary data.</text>
</comment>
<feature type="region of interest" description="Disordered" evidence="1">
    <location>
        <begin position="194"/>
        <end position="216"/>
    </location>
</feature>
<evidence type="ECO:0000256" key="1">
    <source>
        <dbReference type="SAM" id="MobiDB-lite"/>
    </source>
</evidence>